<dbReference type="InterPro" id="IPR035959">
    <property type="entry name" value="RutC-like_sf"/>
</dbReference>
<name>A0A0C3H750_OIDMZ</name>
<organism evidence="1 2">
    <name type="scientific">Oidiodendron maius (strain Zn)</name>
    <dbReference type="NCBI Taxonomy" id="913774"/>
    <lineage>
        <taxon>Eukaryota</taxon>
        <taxon>Fungi</taxon>
        <taxon>Dikarya</taxon>
        <taxon>Ascomycota</taxon>
        <taxon>Pezizomycotina</taxon>
        <taxon>Leotiomycetes</taxon>
        <taxon>Leotiomycetes incertae sedis</taxon>
        <taxon>Myxotrichaceae</taxon>
        <taxon>Oidiodendron</taxon>
    </lineage>
</organism>
<dbReference type="InParanoid" id="A0A0C3H750"/>
<dbReference type="PANTHER" id="PTHR43857">
    <property type="entry name" value="BLR7761 PROTEIN"/>
    <property type="match status" value="1"/>
</dbReference>
<dbReference type="PANTHER" id="PTHR43857:SF1">
    <property type="entry name" value="YJGH FAMILY PROTEIN"/>
    <property type="match status" value="1"/>
</dbReference>
<dbReference type="STRING" id="913774.A0A0C3H750"/>
<proteinExistence type="predicted"/>
<dbReference type="AlphaFoldDB" id="A0A0C3H750"/>
<keyword evidence="2" id="KW-1185">Reference proteome</keyword>
<reference evidence="2" key="2">
    <citation type="submission" date="2015-01" db="EMBL/GenBank/DDBJ databases">
        <title>Evolutionary Origins and Diversification of the Mycorrhizal Mutualists.</title>
        <authorList>
            <consortium name="DOE Joint Genome Institute"/>
            <consortium name="Mycorrhizal Genomics Consortium"/>
            <person name="Kohler A."/>
            <person name="Kuo A."/>
            <person name="Nagy L.G."/>
            <person name="Floudas D."/>
            <person name="Copeland A."/>
            <person name="Barry K.W."/>
            <person name="Cichocki N."/>
            <person name="Veneault-Fourrey C."/>
            <person name="LaButti K."/>
            <person name="Lindquist E.A."/>
            <person name="Lipzen A."/>
            <person name="Lundell T."/>
            <person name="Morin E."/>
            <person name="Murat C."/>
            <person name="Riley R."/>
            <person name="Ohm R."/>
            <person name="Sun H."/>
            <person name="Tunlid A."/>
            <person name="Henrissat B."/>
            <person name="Grigoriev I.V."/>
            <person name="Hibbett D.S."/>
            <person name="Martin F."/>
        </authorList>
    </citation>
    <scope>NUCLEOTIDE SEQUENCE [LARGE SCALE GENOMIC DNA]</scope>
    <source>
        <strain evidence="2">Zn</strain>
    </source>
</reference>
<dbReference type="EMBL" id="KN832880">
    <property type="protein sequence ID" value="KIM98236.1"/>
    <property type="molecule type" value="Genomic_DNA"/>
</dbReference>
<gene>
    <name evidence="1" type="ORF">OIDMADRAFT_202060</name>
</gene>
<sequence length="152" mass="16369">MAQSIQLKKFYTSANPFEKNYGYYRAVRHGNYVFVSGTTATTFEPLPEATNTPVPKVLFPGDARQQASFAMNEGIEAIKGLGGKGIADVVRVRMFVCSREHAAGVGEAFTNMFGQADDPAVGVAATMVIAHLVNEEMLVEIEMDAVLSSSAE</sequence>
<evidence type="ECO:0000313" key="1">
    <source>
        <dbReference type="EMBL" id="KIM98236.1"/>
    </source>
</evidence>
<evidence type="ECO:0000313" key="2">
    <source>
        <dbReference type="Proteomes" id="UP000054321"/>
    </source>
</evidence>
<dbReference type="Pfam" id="PF01042">
    <property type="entry name" value="Ribonuc_L-PSP"/>
    <property type="match status" value="1"/>
</dbReference>
<dbReference type="InterPro" id="IPR006175">
    <property type="entry name" value="YjgF/YER057c/UK114"/>
</dbReference>
<dbReference type="SUPFAM" id="SSF55298">
    <property type="entry name" value="YjgF-like"/>
    <property type="match status" value="1"/>
</dbReference>
<reference evidence="1 2" key="1">
    <citation type="submission" date="2014-04" db="EMBL/GenBank/DDBJ databases">
        <authorList>
            <consortium name="DOE Joint Genome Institute"/>
            <person name="Kuo A."/>
            <person name="Martino E."/>
            <person name="Perotto S."/>
            <person name="Kohler A."/>
            <person name="Nagy L.G."/>
            <person name="Floudas D."/>
            <person name="Copeland A."/>
            <person name="Barry K.W."/>
            <person name="Cichocki N."/>
            <person name="Veneault-Fourrey C."/>
            <person name="LaButti K."/>
            <person name="Lindquist E.A."/>
            <person name="Lipzen A."/>
            <person name="Lundell T."/>
            <person name="Morin E."/>
            <person name="Murat C."/>
            <person name="Sun H."/>
            <person name="Tunlid A."/>
            <person name="Henrissat B."/>
            <person name="Grigoriev I.V."/>
            <person name="Hibbett D.S."/>
            <person name="Martin F."/>
            <person name="Nordberg H.P."/>
            <person name="Cantor M.N."/>
            <person name="Hua S.X."/>
        </authorList>
    </citation>
    <scope>NUCLEOTIDE SEQUENCE [LARGE SCALE GENOMIC DNA]</scope>
    <source>
        <strain evidence="1 2">Zn</strain>
    </source>
</reference>
<dbReference type="Gene3D" id="3.30.1330.40">
    <property type="entry name" value="RutC-like"/>
    <property type="match status" value="1"/>
</dbReference>
<dbReference type="OrthoDB" id="686384at2759"/>
<dbReference type="HOGENOM" id="CLU_100715_5_2_1"/>
<dbReference type="Proteomes" id="UP000054321">
    <property type="component" value="Unassembled WGS sequence"/>
</dbReference>
<protein>
    <submittedName>
        <fullName evidence="1">Uncharacterized protein</fullName>
    </submittedName>
</protein>
<accession>A0A0C3H750</accession>